<dbReference type="Proteomes" id="UP000237230">
    <property type="component" value="Unassembled WGS sequence"/>
</dbReference>
<protein>
    <submittedName>
        <fullName evidence="2">Uncharacterized protein</fullName>
    </submittedName>
</protein>
<evidence type="ECO:0000313" key="3">
    <source>
        <dbReference type="Proteomes" id="UP000237230"/>
    </source>
</evidence>
<dbReference type="AlphaFoldDB" id="A0A2S3X3I4"/>
<reference evidence="2 3" key="2">
    <citation type="submission" date="2018-03" db="EMBL/GenBank/DDBJ databases">
        <title>Draft genome of Pseudomonas putida strain KH-21-114.</title>
        <authorList>
            <person name="Yoshizawa S."/>
            <person name="Khan N.H."/>
            <person name="Nishimura M."/>
            <person name="Chiura H.X."/>
            <person name="Ogura Y."/>
            <person name="Hayashi T."/>
            <person name="Kogure K."/>
        </authorList>
    </citation>
    <scope>NUCLEOTIDE SEQUENCE [LARGE SCALE GENOMIC DNA]</scope>
    <source>
        <strain evidence="2 3">KH-21-114</strain>
    </source>
</reference>
<keyword evidence="1" id="KW-0732">Signal</keyword>
<gene>
    <name evidence="2" type="ORF">BGP84_10430</name>
</gene>
<feature type="chain" id="PRO_5015702090" evidence="1">
    <location>
        <begin position="23"/>
        <end position="90"/>
    </location>
</feature>
<sequence>MKSMKFVPLLVIASVLSFTAHADAKSNCAAKISELESIHKADGPGLHGGMAHDYKEHLKTAKDAQAKGDYTQCQASADQAKTIYNKARSK</sequence>
<comment type="caution">
    <text evidence="2">The sequence shown here is derived from an EMBL/GenBank/DDBJ whole genome shotgun (WGS) entry which is preliminary data.</text>
</comment>
<dbReference type="RefSeq" id="WP_103446904.1">
    <property type="nucleotide sequence ID" value="NZ_MINH01000019.1"/>
</dbReference>
<proteinExistence type="predicted"/>
<evidence type="ECO:0000256" key="1">
    <source>
        <dbReference type="SAM" id="SignalP"/>
    </source>
</evidence>
<name>A0A2S3X3I4_PSEPU</name>
<accession>A0A2S3X3I4</accession>
<organism evidence="2 3">
    <name type="scientific">Pseudomonas putida</name>
    <name type="common">Arthrobacter siderocapsulatus</name>
    <dbReference type="NCBI Taxonomy" id="303"/>
    <lineage>
        <taxon>Bacteria</taxon>
        <taxon>Pseudomonadati</taxon>
        <taxon>Pseudomonadota</taxon>
        <taxon>Gammaproteobacteria</taxon>
        <taxon>Pseudomonadales</taxon>
        <taxon>Pseudomonadaceae</taxon>
        <taxon>Pseudomonas</taxon>
    </lineage>
</organism>
<feature type="signal peptide" evidence="1">
    <location>
        <begin position="1"/>
        <end position="22"/>
    </location>
</feature>
<dbReference type="EMBL" id="MINH01000019">
    <property type="protein sequence ID" value="POG10126.1"/>
    <property type="molecule type" value="Genomic_DNA"/>
</dbReference>
<reference evidence="2 3" key="1">
    <citation type="submission" date="2016-08" db="EMBL/GenBank/DDBJ databases">
        <authorList>
            <person name="Seilhamer J.J."/>
        </authorList>
    </citation>
    <scope>NUCLEOTIDE SEQUENCE [LARGE SCALE GENOMIC DNA]</scope>
    <source>
        <strain evidence="2 3">KH-21-114</strain>
    </source>
</reference>
<evidence type="ECO:0000313" key="2">
    <source>
        <dbReference type="EMBL" id="POG10126.1"/>
    </source>
</evidence>
<dbReference type="OrthoDB" id="7020694at2"/>